<dbReference type="InterPro" id="IPR002657">
    <property type="entry name" value="BilAc:Na_symport/Acr3"/>
</dbReference>
<keyword evidence="3 5" id="KW-1133">Transmembrane helix</keyword>
<reference evidence="6 7" key="1">
    <citation type="submission" date="2016-10" db="EMBL/GenBank/DDBJ databases">
        <authorList>
            <person name="de Groot N.N."/>
        </authorList>
    </citation>
    <scope>NUCLEOTIDE SEQUENCE [LARGE SCALE GENOMIC DNA]</scope>
    <source>
        <strain evidence="6 7">DSM 18438</strain>
    </source>
</reference>
<evidence type="ECO:0000256" key="4">
    <source>
        <dbReference type="ARBA" id="ARBA00023136"/>
    </source>
</evidence>
<dbReference type="PANTHER" id="PTHR10361:SF28">
    <property type="entry name" value="P3 PROTEIN-RELATED"/>
    <property type="match status" value="1"/>
</dbReference>
<organism evidence="6 7">
    <name type="scientific">Marinospirillum celere</name>
    <dbReference type="NCBI Taxonomy" id="1122252"/>
    <lineage>
        <taxon>Bacteria</taxon>
        <taxon>Pseudomonadati</taxon>
        <taxon>Pseudomonadota</taxon>
        <taxon>Gammaproteobacteria</taxon>
        <taxon>Oceanospirillales</taxon>
        <taxon>Oceanospirillaceae</taxon>
        <taxon>Marinospirillum</taxon>
    </lineage>
</organism>
<dbReference type="Gene3D" id="1.20.1530.20">
    <property type="match status" value="1"/>
</dbReference>
<accession>A0A1I1HWU7</accession>
<name>A0A1I1HWU7_9GAMM</name>
<keyword evidence="7" id="KW-1185">Reference proteome</keyword>
<feature type="transmembrane region" description="Helical" evidence="5">
    <location>
        <begin position="36"/>
        <end position="55"/>
    </location>
</feature>
<protein>
    <submittedName>
        <fullName evidence="6">Bile acid:Na+ symporter, BASS family</fullName>
    </submittedName>
</protein>
<sequence length="309" mass="33009">MKKLLHNTNQMFPVWALLFAAAAYFQPSLFNGYGGYILYLLAAIMFFMGLTLTPADFLRVFKRPDKILLGTGIQFLLMPLIAWILAKALLLGPELTVGMILVGATAGGTASNVMVYLAGGKVALSVTMTLFSSLVAVAATPILTRLYVGQSLEVPVVDMMKTLAWVILLPIFAGVVVNRLIQPFLRKHEPWLATGSMAGIVLVIAIVVSLNQSQIASLGPILALAVMLHNLAGLAAGYWGAKLLRCDERECRTIAIEVGMQNSGLAAGLAAKYFGASAALPGALFSVWHNISGALLAGHWKRVRVKDGS</sequence>
<dbReference type="RefSeq" id="WP_281247340.1">
    <property type="nucleotide sequence ID" value="NZ_FOLH01000004.1"/>
</dbReference>
<comment type="subcellular location">
    <subcellularLocation>
        <location evidence="1">Membrane</location>
        <topology evidence="1">Multi-pass membrane protein</topology>
    </subcellularLocation>
</comment>
<feature type="transmembrane region" description="Helical" evidence="5">
    <location>
        <begin position="95"/>
        <end position="115"/>
    </location>
</feature>
<dbReference type="AlphaFoldDB" id="A0A1I1HWU7"/>
<evidence type="ECO:0000313" key="6">
    <source>
        <dbReference type="EMBL" id="SFC28414.1"/>
    </source>
</evidence>
<feature type="transmembrane region" description="Helical" evidence="5">
    <location>
        <begin position="216"/>
        <end position="239"/>
    </location>
</feature>
<feature type="transmembrane region" description="Helical" evidence="5">
    <location>
        <begin position="12"/>
        <end position="30"/>
    </location>
</feature>
<evidence type="ECO:0000256" key="2">
    <source>
        <dbReference type="ARBA" id="ARBA00022692"/>
    </source>
</evidence>
<evidence type="ECO:0000313" key="7">
    <source>
        <dbReference type="Proteomes" id="UP000199058"/>
    </source>
</evidence>
<dbReference type="GO" id="GO:0016020">
    <property type="term" value="C:membrane"/>
    <property type="evidence" value="ECO:0007669"/>
    <property type="project" value="UniProtKB-SubCell"/>
</dbReference>
<dbReference type="InterPro" id="IPR004710">
    <property type="entry name" value="Bilac:Na_transpt"/>
</dbReference>
<proteinExistence type="predicted"/>
<keyword evidence="2 5" id="KW-0812">Transmembrane</keyword>
<dbReference type="Proteomes" id="UP000199058">
    <property type="component" value="Unassembled WGS sequence"/>
</dbReference>
<feature type="transmembrane region" description="Helical" evidence="5">
    <location>
        <begin position="190"/>
        <end position="210"/>
    </location>
</feature>
<evidence type="ECO:0000256" key="1">
    <source>
        <dbReference type="ARBA" id="ARBA00004141"/>
    </source>
</evidence>
<evidence type="ECO:0000256" key="5">
    <source>
        <dbReference type="SAM" id="Phobius"/>
    </source>
</evidence>
<feature type="transmembrane region" description="Helical" evidence="5">
    <location>
        <begin position="122"/>
        <end position="143"/>
    </location>
</feature>
<feature type="transmembrane region" description="Helical" evidence="5">
    <location>
        <begin position="67"/>
        <end position="89"/>
    </location>
</feature>
<dbReference type="EMBL" id="FOLH01000004">
    <property type="protein sequence ID" value="SFC28414.1"/>
    <property type="molecule type" value="Genomic_DNA"/>
</dbReference>
<dbReference type="InterPro" id="IPR038770">
    <property type="entry name" value="Na+/solute_symporter_sf"/>
</dbReference>
<gene>
    <name evidence="6" type="ORF">SAMN05660443_2068</name>
</gene>
<dbReference type="STRING" id="1122252.SAMN05660443_2068"/>
<keyword evidence="4 5" id="KW-0472">Membrane</keyword>
<dbReference type="PANTHER" id="PTHR10361">
    <property type="entry name" value="SODIUM-BILE ACID COTRANSPORTER"/>
    <property type="match status" value="1"/>
</dbReference>
<evidence type="ECO:0000256" key="3">
    <source>
        <dbReference type="ARBA" id="ARBA00022989"/>
    </source>
</evidence>
<feature type="transmembrane region" description="Helical" evidence="5">
    <location>
        <begin position="163"/>
        <end position="181"/>
    </location>
</feature>
<dbReference type="Pfam" id="PF01758">
    <property type="entry name" value="SBF"/>
    <property type="match status" value="1"/>
</dbReference>